<evidence type="ECO:0000256" key="1">
    <source>
        <dbReference type="ARBA" id="ARBA00007401"/>
    </source>
</evidence>
<feature type="domain" description="Glycoside hydrolase family 2 immunoglobulin-like beta-sandwich" evidence="4">
    <location>
        <begin position="165"/>
        <end position="268"/>
    </location>
</feature>
<dbReference type="InterPro" id="IPR006103">
    <property type="entry name" value="Glyco_hydro_2_cat"/>
</dbReference>
<protein>
    <submittedName>
        <fullName evidence="9">DUF4982 domain-containing protein</fullName>
    </submittedName>
</protein>
<sequence>MRKEKWNDNWLFWEDKDSFALLWDIPEKAVPISLPHDAMIQKPATPDSKNKGCTGYHDGGNYCYAKRFFVPSEALYKTILFKFEGVYMNAMVYINNQLAAQCPNGYSTFYVKADDYLIYGQENEIRVSAKTEAMTNSRWYSGSGIYRDVYYLEASKLHLAPDETRITCKTADPSYASLEIDLQVENDTAHPKNVCVKSVIRDKNGVEKFHTHSILHLSAGEKRHAIQQALITNPDLWDDENPVLYCCSTELYEDSALIDSETTSFGIRSLALDPVHGLQVNGKTIKLRGACLHHDSGFLGAATYEDVQYRQIRRLKQAGFNAIRMAHNPMAPAMLRACDELGLYVMDEFSDMWTRSKNDFDYALYFHDWWEKDLTSMVKKDYNHPCVIMYSIGNEIPEIGTAYGEKLCSRLAKKTKELDQTRFTTLAVNGFFGVGNKLHQIVADVEAALPAFERDNDTVNDFLAKVDKHVDKIVLHPIISDCLDNLDPYLDIVGYNYMANRYPKDLEERPMRLIVGSETYPPTIARNWRLTESLPNVIGDFTWTGWDYIGEAGIGIPGYAPGTGGMGAEYPCQISYCGDIDLTGFRRPMSYLREIIFHRRTAPYIAVQNPSHFGEEMLPSPWILSDSSANWNWSGYEEKPVIIEVFSAGDSVELFRNGQSLGLKPAGINTGYRVLYQTTYAPGTLEAVSYENNVEIGRHMLCTTKKGVKYILSPEILIQDHLIYIDISYSDEDNRCVPDQDQMISVTCENAEILALGNGDPRNTIPYQTTQCMTFEGRALLILKQTGPDPVKVTLISENKITNELIIKEDDLWNEKIN</sequence>
<evidence type="ECO:0000256" key="2">
    <source>
        <dbReference type="ARBA" id="ARBA00022801"/>
    </source>
</evidence>
<proteinExistence type="inferred from homology"/>
<dbReference type="PANTHER" id="PTHR42732:SF1">
    <property type="entry name" value="BETA-MANNOSIDASE"/>
    <property type="match status" value="1"/>
</dbReference>
<evidence type="ECO:0000259" key="7">
    <source>
        <dbReference type="Pfam" id="PF16355"/>
    </source>
</evidence>
<reference evidence="9 10" key="1">
    <citation type="journal article" date="2021" name="ISME Commun">
        <title>Automated analysis of genomic sequences facilitates high-throughput and comprehensive description of bacteria.</title>
        <authorList>
            <person name="Hitch T.C.A."/>
        </authorList>
    </citation>
    <scope>NUCLEOTIDE SEQUENCE [LARGE SCALE GENOMIC DNA]</scope>
    <source>
        <strain evidence="9 10">Sanger_18</strain>
    </source>
</reference>
<organism evidence="9 10">
    <name type="scientific">Suilimivivens aceti</name>
    <dbReference type="NCBI Taxonomy" id="2981774"/>
    <lineage>
        <taxon>Bacteria</taxon>
        <taxon>Bacillati</taxon>
        <taxon>Bacillota</taxon>
        <taxon>Clostridia</taxon>
        <taxon>Lachnospirales</taxon>
        <taxon>Lachnospiraceae</taxon>
        <taxon>Suilimivivens</taxon>
    </lineage>
</organism>
<dbReference type="InterPro" id="IPR040605">
    <property type="entry name" value="Glyco_hydro2_dom5"/>
</dbReference>
<dbReference type="Pfam" id="PF02837">
    <property type="entry name" value="Glyco_hydro_2_N"/>
    <property type="match status" value="1"/>
</dbReference>
<evidence type="ECO:0000313" key="10">
    <source>
        <dbReference type="Proteomes" id="UP001652432"/>
    </source>
</evidence>
<dbReference type="SUPFAM" id="SSF49303">
    <property type="entry name" value="beta-Galactosidase/glucuronidase domain"/>
    <property type="match status" value="1"/>
</dbReference>
<dbReference type="Pfam" id="PF02836">
    <property type="entry name" value="Glyco_hydro_2_C"/>
    <property type="match status" value="1"/>
</dbReference>
<dbReference type="InterPro" id="IPR006101">
    <property type="entry name" value="Glyco_hydro_2"/>
</dbReference>
<evidence type="ECO:0000313" key="9">
    <source>
        <dbReference type="EMBL" id="MCU6745619.1"/>
    </source>
</evidence>
<keyword evidence="10" id="KW-1185">Reference proteome</keyword>
<dbReference type="InterPro" id="IPR006104">
    <property type="entry name" value="Glyco_hydro_2_N"/>
</dbReference>
<comment type="caution">
    <text evidence="9">The sequence shown here is derived from an EMBL/GenBank/DDBJ whole genome shotgun (WGS) entry which is preliminary data.</text>
</comment>
<dbReference type="InterPro" id="IPR051913">
    <property type="entry name" value="GH2_Domain-Containing"/>
</dbReference>
<dbReference type="PANTHER" id="PTHR42732">
    <property type="entry name" value="BETA-GALACTOSIDASE"/>
    <property type="match status" value="1"/>
</dbReference>
<dbReference type="Gene3D" id="3.20.20.80">
    <property type="entry name" value="Glycosidases"/>
    <property type="match status" value="1"/>
</dbReference>
<evidence type="ECO:0000256" key="3">
    <source>
        <dbReference type="ARBA" id="ARBA00023295"/>
    </source>
</evidence>
<dbReference type="Pfam" id="PF16355">
    <property type="entry name" value="DUF4982"/>
    <property type="match status" value="1"/>
</dbReference>
<accession>A0ABT2T5T2</accession>
<dbReference type="Proteomes" id="UP001652432">
    <property type="component" value="Unassembled WGS sequence"/>
</dbReference>
<dbReference type="SUPFAM" id="SSF51445">
    <property type="entry name" value="(Trans)glycosidases"/>
    <property type="match status" value="1"/>
</dbReference>
<dbReference type="Pfam" id="PF00703">
    <property type="entry name" value="Glyco_hydro_2"/>
    <property type="match status" value="1"/>
</dbReference>
<dbReference type="EMBL" id="JAOQKJ010000014">
    <property type="protein sequence ID" value="MCU6745619.1"/>
    <property type="molecule type" value="Genomic_DNA"/>
</dbReference>
<evidence type="ECO:0000259" key="5">
    <source>
        <dbReference type="Pfam" id="PF02836"/>
    </source>
</evidence>
<dbReference type="Gene3D" id="2.60.40.10">
    <property type="entry name" value="Immunoglobulins"/>
    <property type="match status" value="3"/>
</dbReference>
<dbReference type="Gene3D" id="2.60.120.260">
    <property type="entry name" value="Galactose-binding domain-like"/>
    <property type="match status" value="1"/>
</dbReference>
<feature type="domain" description="Glycoside hydrolase family 2 catalytic" evidence="5">
    <location>
        <begin position="278"/>
        <end position="451"/>
    </location>
</feature>
<dbReference type="InterPro" id="IPR036156">
    <property type="entry name" value="Beta-gal/glucu_dom_sf"/>
</dbReference>
<dbReference type="InterPro" id="IPR017853">
    <property type="entry name" value="GH"/>
</dbReference>
<dbReference type="InterPro" id="IPR008979">
    <property type="entry name" value="Galactose-bd-like_sf"/>
</dbReference>
<dbReference type="Pfam" id="PF18565">
    <property type="entry name" value="Glyco_hydro2_C5"/>
    <property type="match status" value="1"/>
</dbReference>
<dbReference type="InterPro" id="IPR006102">
    <property type="entry name" value="Ig-like_GH2"/>
</dbReference>
<keyword evidence="2" id="KW-0378">Hydrolase</keyword>
<dbReference type="InterPro" id="IPR032311">
    <property type="entry name" value="DUF4982"/>
</dbReference>
<evidence type="ECO:0000259" key="6">
    <source>
        <dbReference type="Pfam" id="PF02837"/>
    </source>
</evidence>
<dbReference type="SUPFAM" id="SSF49785">
    <property type="entry name" value="Galactose-binding domain-like"/>
    <property type="match status" value="1"/>
</dbReference>
<feature type="domain" description="DUF4982" evidence="7">
    <location>
        <begin position="640"/>
        <end position="696"/>
    </location>
</feature>
<dbReference type="InterPro" id="IPR013783">
    <property type="entry name" value="Ig-like_fold"/>
</dbReference>
<evidence type="ECO:0000259" key="4">
    <source>
        <dbReference type="Pfam" id="PF00703"/>
    </source>
</evidence>
<evidence type="ECO:0000259" key="8">
    <source>
        <dbReference type="Pfam" id="PF18565"/>
    </source>
</evidence>
<gene>
    <name evidence="9" type="ORF">OCV77_14180</name>
</gene>
<feature type="domain" description="Glycosyl hydrolases family 2 sugar binding" evidence="6">
    <location>
        <begin position="59"/>
        <end position="152"/>
    </location>
</feature>
<comment type="similarity">
    <text evidence="1">Belongs to the glycosyl hydrolase 2 family.</text>
</comment>
<feature type="domain" description="Glycoside hydrolase family 2" evidence="8">
    <location>
        <begin position="721"/>
        <end position="799"/>
    </location>
</feature>
<dbReference type="PRINTS" id="PR00132">
    <property type="entry name" value="GLHYDRLASE2"/>
</dbReference>
<name>A0ABT2T5T2_9FIRM</name>
<keyword evidence="3" id="KW-0326">Glycosidase</keyword>
<dbReference type="RefSeq" id="WP_262575645.1">
    <property type="nucleotide sequence ID" value="NZ_JAOQKJ010000014.1"/>
</dbReference>